<reference evidence="1 2" key="2">
    <citation type="submission" date="2019-09" db="EMBL/GenBank/DDBJ databases">
        <authorList>
            <person name="Jin C."/>
        </authorList>
    </citation>
    <scope>NUCLEOTIDE SEQUENCE [LARGE SCALE GENOMIC DNA]</scope>
    <source>
        <strain evidence="1 2">BN140078</strain>
    </source>
</reference>
<keyword evidence="2" id="KW-1185">Reference proteome</keyword>
<protein>
    <submittedName>
        <fullName evidence="1">Uncharacterized protein</fullName>
    </submittedName>
</protein>
<proteinExistence type="predicted"/>
<evidence type="ECO:0000313" key="2">
    <source>
        <dbReference type="Proteomes" id="UP000324611"/>
    </source>
</evidence>
<accession>A0A5B2VJX2</accession>
<dbReference type="EMBL" id="VUOC01000004">
    <property type="protein sequence ID" value="KAA2238846.1"/>
    <property type="molecule type" value="Genomic_DNA"/>
</dbReference>
<dbReference type="RefSeq" id="WP_149840025.1">
    <property type="nucleotide sequence ID" value="NZ_VUOC01000004.1"/>
</dbReference>
<evidence type="ECO:0000313" key="1">
    <source>
        <dbReference type="EMBL" id="KAA2238846.1"/>
    </source>
</evidence>
<gene>
    <name evidence="1" type="ORF">F0L74_21770</name>
</gene>
<name>A0A5B2VJX2_9BACT</name>
<sequence>MIFKFAVLKKGIGIAMFIDVEELRSPQILDSDLSVLERIYLRVNHPIPFLSEEDIDKYVVQAIRDVSNEIYEKIGGSQVCFYIQSLDTNAAHFQEEGIYCAMRGWLAQYYGLNVPPVKIELDEEKRKFVFNFLQ</sequence>
<dbReference type="Proteomes" id="UP000324611">
    <property type="component" value="Unassembled WGS sequence"/>
</dbReference>
<dbReference type="AlphaFoldDB" id="A0A5B2VJX2"/>
<comment type="caution">
    <text evidence="1">The sequence shown here is derived from an EMBL/GenBank/DDBJ whole genome shotgun (WGS) entry which is preliminary data.</text>
</comment>
<reference evidence="1 2" key="1">
    <citation type="submission" date="2019-09" db="EMBL/GenBank/DDBJ databases">
        <title>Chitinophaga ginsengihumi sp. nov., isolated from soil of ginseng rhizosphere.</title>
        <authorList>
            <person name="Lee J."/>
        </authorList>
    </citation>
    <scope>NUCLEOTIDE SEQUENCE [LARGE SCALE GENOMIC DNA]</scope>
    <source>
        <strain evidence="1 2">BN140078</strain>
    </source>
</reference>
<organism evidence="1 2">
    <name type="scientific">Chitinophaga agrisoli</name>
    <dbReference type="NCBI Taxonomy" id="2607653"/>
    <lineage>
        <taxon>Bacteria</taxon>
        <taxon>Pseudomonadati</taxon>
        <taxon>Bacteroidota</taxon>
        <taxon>Chitinophagia</taxon>
        <taxon>Chitinophagales</taxon>
        <taxon>Chitinophagaceae</taxon>
        <taxon>Chitinophaga</taxon>
    </lineage>
</organism>